<organism evidence="3 4">
    <name type="scientific">Lentzea alba</name>
    <dbReference type="NCBI Taxonomy" id="2714351"/>
    <lineage>
        <taxon>Bacteria</taxon>
        <taxon>Bacillati</taxon>
        <taxon>Actinomycetota</taxon>
        <taxon>Actinomycetes</taxon>
        <taxon>Pseudonocardiales</taxon>
        <taxon>Pseudonocardiaceae</taxon>
        <taxon>Lentzea</taxon>
    </lineage>
</organism>
<dbReference type="RefSeq" id="WP_166055095.1">
    <property type="nucleotide sequence ID" value="NZ_JAAMPJ010000018.1"/>
</dbReference>
<dbReference type="Proteomes" id="UP000481360">
    <property type="component" value="Unassembled WGS sequence"/>
</dbReference>
<evidence type="ECO:0000256" key="1">
    <source>
        <dbReference type="SAM" id="MobiDB-lite"/>
    </source>
</evidence>
<protein>
    <submittedName>
        <fullName evidence="3">Uncharacterized protein</fullName>
    </submittedName>
</protein>
<sequence length="292" mass="30266">MPRQRKAVRVRSGPPEQAPENPRLWLTRAALGLTGLALVGIAAFLLGHQQGADSVIGALQSQGGQTLPDTTPPPEQEQPDEVPADEAPVENGTDEQAPVEQDKPADSGVEAVDVEDSGTEEDSGAVELSGDVSADVLADVSSGVALDAAVHVPVPAPAPAPVIDSGVAEIPAEPVGVPEPDVRVVSLEQPETTLPESTQPDFTQPEPTQPELTQPGFTQPVVQRQITPVEVAPQVRSQPSAPAEPVEIHPPAPVVVTSQPYTVLPSRAEPQDIGTNTISTIGANEVVLVSRG</sequence>
<accession>A0A7C9RXX1</accession>
<evidence type="ECO:0000313" key="4">
    <source>
        <dbReference type="Proteomes" id="UP000481360"/>
    </source>
</evidence>
<feature type="region of interest" description="Disordered" evidence="1">
    <location>
        <begin position="61"/>
        <end position="130"/>
    </location>
</feature>
<keyword evidence="2" id="KW-0812">Transmembrane</keyword>
<dbReference type="AlphaFoldDB" id="A0A7C9RXX1"/>
<feature type="transmembrane region" description="Helical" evidence="2">
    <location>
        <begin position="25"/>
        <end position="46"/>
    </location>
</feature>
<feature type="compositionally biased region" description="Acidic residues" evidence="1">
    <location>
        <begin position="112"/>
        <end position="124"/>
    </location>
</feature>
<comment type="caution">
    <text evidence="3">The sequence shown here is derived from an EMBL/GenBank/DDBJ whole genome shotgun (WGS) entry which is preliminary data.</text>
</comment>
<feature type="compositionally biased region" description="Polar residues" evidence="1">
    <location>
        <begin position="189"/>
        <end position="202"/>
    </location>
</feature>
<keyword evidence="2" id="KW-0472">Membrane</keyword>
<feature type="region of interest" description="Disordered" evidence="1">
    <location>
        <begin position="1"/>
        <end position="22"/>
    </location>
</feature>
<feature type="compositionally biased region" description="Acidic residues" evidence="1">
    <location>
        <begin position="77"/>
        <end position="88"/>
    </location>
</feature>
<evidence type="ECO:0000313" key="3">
    <source>
        <dbReference type="EMBL" id="NGY65905.1"/>
    </source>
</evidence>
<proteinExistence type="predicted"/>
<feature type="compositionally biased region" description="Low complexity" evidence="1">
    <location>
        <begin position="203"/>
        <end position="215"/>
    </location>
</feature>
<feature type="region of interest" description="Disordered" evidence="1">
    <location>
        <begin position="233"/>
        <end position="252"/>
    </location>
</feature>
<evidence type="ECO:0000256" key="2">
    <source>
        <dbReference type="SAM" id="Phobius"/>
    </source>
</evidence>
<name>A0A7C9RXX1_9PSEU</name>
<dbReference type="EMBL" id="JAAMPJ010000018">
    <property type="protein sequence ID" value="NGY65905.1"/>
    <property type="molecule type" value="Genomic_DNA"/>
</dbReference>
<keyword evidence="2" id="KW-1133">Transmembrane helix</keyword>
<keyword evidence="4" id="KW-1185">Reference proteome</keyword>
<gene>
    <name evidence="3" type="ORF">G7043_44170</name>
</gene>
<feature type="region of interest" description="Disordered" evidence="1">
    <location>
        <begin position="188"/>
        <end position="215"/>
    </location>
</feature>
<reference evidence="3 4" key="1">
    <citation type="submission" date="2020-03" db="EMBL/GenBank/DDBJ databases">
        <title>Isolation and identification of active actinomycetes.</title>
        <authorList>
            <person name="Sun X."/>
        </authorList>
    </citation>
    <scope>NUCLEOTIDE SEQUENCE [LARGE SCALE GENOMIC DNA]</scope>
    <source>
        <strain evidence="3 4">NEAU-D13</strain>
    </source>
</reference>